<dbReference type="GO" id="GO:0005524">
    <property type="term" value="F:ATP binding"/>
    <property type="evidence" value="ECO:0007669"/>
    <property type="project" value="UniProtKB-KW"/>
</dbReference>
<dbReference type="EMBL" id="CABPRJ010000981">
    <property type="protein sequence ID" value="VVC34021.1"/>
    <property type="molecule type" value="Genomic_DNA"/>
</dbReference>
<dbReference type="InterPro" id="IPR003395">
    <property type="entry name" value="RecF/RecN/SMC_N"/>
</dbReference>
<dbReference type="SUPFAM" id="SSF75553">
    <property type="entry name" value="Smc hinge domain"/>
    <property type="match status" value="1"/>
</dbReference>
<dbReference type="Gene3D" id="1.20.1060.20">
    <property type="match status" value="1"/>
</dbReference>
<comment type="similarity">
    <text evidence="2">Belongs to the SMC family. SMC4 subfamily.</text>
</comment>
<dbReference type="SMART" id="SM00968">
    <property type="entry name" value="SMC_hinge"/>
    <property type="match status" value="1"/>
</dbReference>
<keyword evidence="3" id="KW-0132">Cell division</keyword>
<evidence type="ECO:0000256" key="5">
    <source>
        <dbReference type="ARBA" id="ARBA00022776"/>
    </source>
</evidence>
<keyword evidence="8" id="KW-0226">DNA condensation</keyword>
<gene>
    <name evidence="15" type="ORF">CINCED_3A008687</name>
</gene>
<keyword evidence="7 12" id="KW-0175">Coiled coil</keyword>
<feature type="coiled-coil region" evidence="12">
    <location>
        <begin position="677"/>
        <end position="711"/>
    </location>
</feature>
<dbReference type="SUPFAM" id="SSF52540">
    <property type="entry name" value="P-loop containing nucleoside triphosphate hydrolases"/>
    <property type="match status" value="2"/>
</dbReference>
<dbReference type="GO" id="GO:0005634">
    <property type="term" value="C:nucleus"/>
    <property type="evidence" value="ECO:0007669"/>
    <property type="project" value="UniProtKB-SubCell"/>
</dbReference>
<keyword evidence="10" id="KW-0131">Cell cycle</keyword>
<dbReference type="PANTHER" id="PTHR18937">
    <property type="entry name" value="STRUCTURAL MAINTENANCE OF CHROMOSOMES SMC FAMILY MEMBER"/>
    <property type="match status" value="1"/>
</dbReference>
<dbReference type="Pfam" id="PF02463">
    <property type="entry name" value="SMC_N"/>
    <property type="match status" value="1"/>
</dbReference>
<evidence type="ECO:0000313" key="16">
    <source>
        <dbReference type="Proteomes" id="UP000325440"/>
    </source>
</evidence>
<feature type="domain" description="SMC hinge" evidence="14">
    <location>
        <begin position="512"/>
        <end position="628"/>
    </location>
</feature>
<evidence type="ECO:0000256" key="10">
    <source>
        <dbReference type="ARBA" id="ARBA00023306"/>
    </source>
</evidence>
<feature type="compositionally biased region" description="Low complexity" evidence="13">
    <location>
        <begin position="973"/>
        <end position="986"/>
    </location>
</feature>
<dbReference type="Pfam" id="PF06470">
    <property type="entry name" value="SMC_hinge"/>
    <property type="match status" value="1"/>
</dbReference>
<dbReference type="InterPro" id="IPR010935">
    <property type="entry name" value="SMC_hinge"/>
</dbReference>
<feature type="region of interest" description="Disordered" evidence="13">
    <location>
        <begin position="1057"/>
        <end position="1082"/>
    </location>
</feature>
<evidence type="ECO:0000256" key="13">
    <source>
        <dbReference type="SAM" id="MobiDB-lite"/>
    </source>
</evidence>
<reference evidence="15 16" key="1">
    <citation type="submission" date="2019-08" db="EMBL/GenBank/DDBJ databases">
        <authorList>
            <person name="Alioto T."/>
            <person name="Alioto T."/>
            <person name="Gomez Garrido J."/>
        </authorList>
    </citation>
    <scope>NUCLEOTIDE SEQUENCE [LARGE SCALE GENOMIC DNA]</scope>
</reference>
<sequence length="1335" mass="153079">MLQSLSSIVGANGSGKSNVIDSLLFVFGYRSTKIRSKKVSVLLHKSDRHKDVQQCSVTVNFMHINDDETHEMGFVVIPGTEISITRTAFKDNSSFYTLNNKRVKFKDIATILKKNGIDLIHNRFLILQGEVEQIAMMKPKAENEHSTGMLEYLEDVIGTARYKKPILKLEEKVKEITMEKNEKVTRLKFISKQREELLNPVEEIIRCLKLKNKMSRLLNKLFQVEIYQINKKLEKETENSNKMKSRLNTINTKYLEFENIKKVNLNILKGFQDEIDTSEKKRNILRNEQRNLKNNENKLEYDISSANDMIKKCENSIKQEKNKATKAEKVPKIKEAECERLKSELASLEELYKELDANYAKIFSESSVISKPLTDERELLISEASNLQNLAGIKNNEFESLKTELELLLYNEKNAEEKLSRLEEQMIKGLDDFQVNTRKKENAEGEILKSKNAIRNLEKNIEDMKNNEQKLDAELKHIRMNLGEKRTAYAETTERSRPIQFALDLKDKGIIPGLLGRCGDHGQVESKFDIPSCTACTSTDQIVVETSEAAHACIKKLRESNIGRLTFSILPQVQKLKSYADMKKNYPENSMRVFDVIKILDQRFRLTFYAGLYDTLIAENLEQARRIAFGTNTRYRVVTFKGDLIDQSGIMSGGGRPIKGKIGPQEIKSRHAGCNTSQVSEREVEKLEKHCQCLEDEINNIKSNRIGLESEIRQHNLNIDANNIIVKQCLSRINVFKEKESQLKGLIEAQKLEVNKQKTDQIAVNNKKKEIEKAEKELEEANKNYTKVASKVDELNNKIKEMIDGPRRKAKSSIDETTNALEKVKSDLYQANKDIEAAERQVKKSENEITSLNVKINDSKEEIISCKVKLQECIKLQAAIEKKIVVCTENVTKNKELILDLHRTEENLRNQNFSLDKEKADLIIKLKDSDEIIQTLTEKVDGKKEKLSSLVLHKIPEIDDTQRDPVKDFATINLNKENNNKPPLENGDVQKENGEVQKENGEVQKENGEVQEENGKVQEENGEVQEENGKVQEENGEIQEENGEIREENGEIQEENGEIREENSGCQVADNKSPEKNDHINNNAFSDENEQLIKYPEEQLPLIVVNKLHLEISSITEMANKKINREILEEYEKRSKQYNEKAIEVSQVLKLYNDFGSMINKVRQRRRDEFMASFKKITIKLKEMYQMITLGGDAELELVDSLDPFSEGVNFSVRPPKKTWKVISNLSGGEKTLSSLALVFALHYYKPSPLYVMDEIDAALDFKNVSIIAYYIKERTKNSQFVIISLRSNMFEKANLLIGIYKTSDCTETAAVQTDHYQKVLDKALAENANQTSHV</sequence>
<evidence type="ECO:0000256" key="1">
    <source>
        <dbReference type="ARBA" id="ARBA00004123"/>
    </source>
</evidence>
<keyword evidence="6" id="KW-0067">ATP-binding</keyword>
<dbReference type="Gene3D" id="3.30.70.1620">
    <property type="match status" value="1"/>
</dbReference>
<feature type="coiled-coil region" evidence="12">
    <location>
        <begin position="757"/>
        <end position="862"/>
    </location>
</feature>
<evidence type="ECO:0000256" key="9">
    <source>
        <dbReference type="ARBA" id="ARBA00023242"/>
    </source>
</evidence>
<keyword evidence="16" id="KW-1185">Reference proteome</keyword>
<evidence type="ECO:0000256" key="2">
    <source>
        <dbReference type="ARBA" id="ARBA00006005"/>
    </source>
</evidence>
<dbReference type="InterPro" id="IPR024704">
    <property type="entry name" value="SMC"/>
</dbReference>
<keyword evidence="15" id="KW-0378">Hydrolase</keyword>
<proteinExistence type="inferred from homology"/>
<evidence type="ECO:0000256" key="12">
    <source>
        <dbReference type="SAM" id="Coils"/>
    </source>
</evidence>
<feature type="coiled-coil region" evidence="12">
    <location>
        <begin position="398"/>
        <end position="481"/>
    </location>
</feature>
<evidence type="ECO:0000256" key="3">
    <source>
        <dbReference type="ARBA" id="ARBA00022618"/>
    </source>
</evidence>
<dbReference type="PANTHER" id="PTHR18937:SF172">
    <property type="entry name" value="STRUCTURAL MAINTENANCE OF CHROMOSOMES PROTEIN"/>
    <property type="match status" value="1"/>
</dbReference>
<organism evidence="15 16">
    <name type="scientific">Cinara cedri</name>
    <dbReference type="NCBI Taxonomy" id="506608"/>
    <lineage>
        <taxon>Eukaryota</taxon>
        <taxon>Metazoa</taxon>
        <taxon>Ecdysozoa</taxon>
        <taxon>Arthropoda</taxon>
        <taxon>Hexapoda</taxon>
        <taxon>Insecta</taxon>
        <taxon>Pterygota</taxon>
        <taxon>Neoptera</taxon>
        <taxon>Paraneoptera</taxon>
        <taxon>Hemiptera</taxon>
        <taxon>Sternorrhyncha</taxon>
        <taxon>Aphidomorpha</taxon>
        <taxon>Aphidoidea</taxon>
        <taxon>Aphididae</taxon>
        <taxon>Lachninae</taxon>
        <taxon>Cinara</taxon>
    </lineage>
</organism>
<keyword evidence="5" id="KW-0498">Mitosis</keyword>
<keyword evidence="4" id="KW-0547">Nucleotide-binding</keyword>
<dbReference type="GO" id="GO:0007076">
    <property type="term" value="P:mitotic chromosome condensation"/>
    <property type="evidence" value="ECO:0007669"/>
    <property type="project" value="TreeGrafter"/>
</dbReference>
<name>A0A5E4MP83_9HEMI</name>
<evidence type="ECO:0000256" key="6">
    <source>
        <dbReference type="ARBA" id="ARBA00022840"/>
    </source>
</evidence>
<evidence type="ECO:0000256" key="8">
    <source>
        <dbReference type="ARBA" id="ARBA00023067"/>
    </source>
</evidence>
<dbReference type="Gene3D" id="3.40.50.300">
    <property type="entry name" value="P-loop containing nucleotide triphosphate hydrolases"/>
    <property type="match status" value="2"/>
</dbReference>
<dbReference type="FunFam" id="3.40.50.300:FF:000481">
    <property type="entry name" value="Structural maintenance of chromosomes 4"/>
    <property type="match status" value="1"/>
</dbReference>
<keyword evidence="9 11" id="KW-0539">Nucleus</keyword>
<feature type="region of interest" description="Disordered" evidence="13">
    <location>
        <begin position="973"/>
        <end position="1043"/>
    </location>
</feature>
<dbReference type="InterPro" id="IPR027417">
    <property type="entry name" value="P-loop_NTPase"/>
</dbReference>
<dbReference type="GO" id="GO:0000796">
    <property type="term" value="C:condensin complex"/>
    <property type="evidence" value="ECO:0007669"/>
    <property type="project" value="TreeGrafter"/>
</dbReference>
<dbReference type="OrthoDB" id="5575062at2759"/>
<dbReference type="GO" id="GO:0016887">
    <property type="term" value="F:ATP hydrolysis activity"/>
    <property type="evidence" value="ECO:0007669"/>
    <property type="project" value="InterPro"/>
</dbReference>
<feature type="compositionally biased region" description="Basic and acidic residues" evidence="13">
    <location>
        <begin position="988"/>
        <end position="1019"/>
    </location>
</feature>
<accession>A0A5E4MP83</accession>
<dbReference type="PIRSF" id="PIRSF005719">
    <property type="entry name" value="SMC"/>
    <property type="match status" value="1"/>
</dbReference>
<evidence type="ECO:0000313" key="15">
    <source>
        <dbReference type="EMBL" id="VVC34021.1"/>
    </source>
</evidence>
<feature type="coiled-coil region" evidence="12">
    <location>
        <begin position="268"/>
        <end position="365"/>
    </location>
</feature>
<feature type="coiled-coil region" evidence="12">
    <location>
        <begin position="1121"/>
        <end position="1148"/>
    </location>
</feature>
<dbReference type="GO" id="GO:0051301">
    <property type="term" value="P:cell division"/>
    <property type="evidence" value="ECO:0007669"/>
    <property type="project" value="UniProtKB-KW"/>
</dbReference>
<dbReference type="InterPro" id="IPR036277">
    <property type="entry name" value="SMC_hinge_sf"/>
</dbReference>
<evidence type="ECO:0000259" key="14">
    <source>
        <dbReference type="SMART" id="SM00968"/>
    </source>
</evidence>
<evidence type="ECO:0000256" key="11">
    <source>
        <dbReference type="PIRNR" id="PIRNR005719"/>
    </source>
</evidence>
<comment type="subcellular location">
    <subcellularLocation>
        <location evidence="1 11">Nucleus</location>
    </subcellularLocation>
</comment>
<evidence type="ECO:0000256" key="4">
    <source>
        <dbReference type="ARBA" id="ARBA00022741"/>
    </source>
</evidence>
<evidence type="ECO:0000256" key="7">
    <source>
        <dbReference type="ARBA" id="ARBA00023054"/>
    </source>
</evidence>
<protein>
    <recommendedName>
        <fullName evidence="11">Structural maintenance of chromosomes protein</fullName>
    </recommendedName>
</protein>
<dbReference type="Proteomes" id="UP000325440">
    <property type="component" value="Unassembled WGS sequence"/>
</dbReference>